<proteinExistence type="predicted"/>
<name>A0A1Y3YS77_9BACE</name>
<accession>A0A1Y3YS77</accession>
<dbReference type="AlphaFoldDB" id="A0A1Y3YS77"/>
<sequence>MGDKLICITKNRKAMKIIILHDADARIEYLDVADHLLGSDIEEFLTRQGFSVNNITWLVTSADHIPVVYHKYDIDCKTGEATHTKREAELQDLTIHGQLQALQHREQDELKAALRKYGTEVDGGFEVHFEGEQPIVAGYLFDEPRDIVIDAARLDADGNLSLLGEDKEVRDGQYDIEPSDIFGGQLDYVTSSIGAWMK</sequence>
<dbReference type="EMBL" id="NFII01000013">
    <property type="protein sequence ID" value="OUO00212.1"/>
    <property type="molecule type" value="Genomic_DNA"/>
</dbReference>
<evidence type="ECO:0000313" key="2">
    <source>
        <dbReference type="Proteomes" id="UP000195386"/>
    </source>
</evidence>
<evidence type="ECO:0000313" key="1">
    <source>
        <dbReference type="EMBL" id="OUO00212.1"/>
    </source>
</evidence>
<protein>
    <submittedName>
        <fullName evidence="1">Uncharacterized protein</fullName>
    </submittedName>
</protein>
<reference evidence="2" key="1">
    <citation type="submission" date="2017-04" db="EMBL/GenBank/DDBJ databases">
        <title>Function of individual gut microbiota members based on whole genome sequencing of pure cultures obtained from chicken caecum.</title>
        <authorList>
            <person name="Medvecky M."/>
            <person name="Cejkova D."/>
            <person name="Polansky O."/>
            <person name="Karasova D."/>
            <person name="Kubasova T."/>
            <person name="Cizek A."/>
            <person name="Rychlik I."/>
        </authorList>
    </citation>
    <scope>NUCLEOTIDE SEQUENCE [LARGE SCALE GENOMIC DNA]</scope>
    <source>
        <strain evidence="2">An43</strain>
    </source>
</reference>
<dbReference type="Proteomes" id="UP000195386">
    <property type="component" value="Unassembled WGS sequence"/>
</dbReference>
<comment type="caution">
    <text evidence="1">The sequence shown here is derived from an EMBL/GenBank/DDBJ whole genome shotgun (WGS) entry which is preliminary data.</text>
</comment>
<organism evidence="1 2">
    <name type="scientific">Bacteroides clarus</name>
    <dbReference type="NCBI Taxonomy" id="626929"/>
    <lineage>
        <taxon>Bacteria</taxon>
        <taxon>Pseudomonadati</taxon>
        <taxon>Bacteroidota</taxon>
        <taxon>Bacteroidia</taxon>
        <taxon>Bacteroidales</taxon>
        <taxon>Bacteroidaceae</taxon>
        <taxon>Bacteroides</taxon>
    </lineage>
</organism>
<gene>
    <name evidence="1" type="ORF">B5F97_13165</name>
</gene>